<organism evidence="7 8">
    <name type="scientific">Chengkuizengella axinellae</name>
    <dbReference type="NCBI Taxonomy" id="3064388"/>
    <lineage>
        <taxon>Bacteria</taxon>
        <taxon>Bacillati</taxon>
        <taxon>Bacillota</taxon>
        <taxon>Bacilli</taxon>
        <taxon>Bacillales</taxon>
        <taxon>Paenibacillaceae</taxon>
        <taxon>Chengkuizengella</taxon>
    </lineage>
</organism>
<dbReference type="Pfam" id="PF08281">
    <property type="entry name" value="Sigma70_r4_2"/>
    <property type="match status" value="1"/>
</dbReference>
<keyword evidence="5" id="KW-0804">Transcription</keyword>
<dbReference type="SUPFAM" id="SSF88659">
    <property type="entry name" value="Sigma3 and sigma4 domains of RNA polymerase sigma factors"/>
    <property type="match status" value="1"/>
</dbReference>
<dbReference type="Gene3D" id="1.10.1740.10">
    <property type="match status" value="1"/>
</dbReference>
<dbReference type="InterPro" id="IPR036388">
    <property type="entry name" value="WH-like_DNA-bd_sf"/>
</dbReference>
<sequence length="190" mass="22259">MKGNNEYEVKLNREKVGKVTEQQQFKQIFKDHYSLVVNKINQILRDRAIAEDLAQDVFMQLYNVNWNEIENIPAWLRKSATYASYNHIRSEKREAERIKKESTSIEETITSSEDQFLHKDEVSNVQAILETMDDRERNLLLMKYSGFSYKEVANTLGITQTSVGKLLSRARNKFSELYKQKGGENDEVLR</sequence>
<reference evidence="7 8" key="1">
    <citation type="submission" date="2023-08" db="EMBL/GenBank/DDBJ databases">
        <authorList>
            <person name="Park J.-S."/>
        </authorList>
    </citation>
    <scope>NUCLEOTIDE SEQUENCE [LARGE SCALE GENOMIC DNA]</scope>
    <source>
        <strain evidence="7 8">2205SS18-9</strain>
    </source>
</reference>
<proteinExistence type="inferred from homology"/>
<dbReference type="InterPro" id="IPR013249">
    <property type="entry name" value="RNA_pol_sigma70_r4_t2"/>
</dbReference>
<dbReference type="CDD" id="cd06171">
    <property type="entry name" value="Sigma70_r4"/>
    <property type="match status" value="1"/>
</dbReference>
<evidence type="ECO:0000256" key="1">
    <source>
        <dbReference type="ARBA" id="ARBA00010641"/>
    </source>
</evidence>
<evidence type="ECO:0000313" key="7">
    <source>
        <dbReference type="EMBL" id="MDP5275967.1"/>
    </source>
</evidence>
<protein>
    <submittedName>
        <fullName evidence="7">Sigma-70 family RNA polymerase sigma factor</fullName>
    </submittedName>
</protein>
<dbReference type="InterPro" id="IPR007627">
    <property type="entry name" value="RNA_pol_sigma70_r2"/>
</dbReference>
<dbReference type="Pfam" id="PF04542">
    <property type="entry name" value="Sigma70_r2"/>
    <property type="match status" value="1"/>
</dbReference>
<dbReference type="PANTHER" id="PTHR43133">
    <property type="entry name" value="RNA POLYMERASE ECF-TYPE SIGMA FACTO"/>
    <property type="match status" value="1"/>
</dbReference>
<dbReference type="SUPFAM" id="SSF88946">
    <property type="entry name" value="Sigma2 domain of RNA polymerase sigma factors"/>
    <property type="match status" value="1"/>
</dbReference>
<comment type="similarity">
    <text evidence="1">Belongs to the sigma-70 factor family. ECF subfamily.</text>
</comment>
<gene>
    <name evidence="7" type="ORF">Q5Y73_17855</name>
</gene>
<dbReference type="EMBL" id="JAVAMP010000011">
    <property type="protein sequence ID" value="MDP5275967.1"/>
    <property type="molecule type" value="Genomic_DNA"/>
</dbReference>
<dbReference type="Proteomes" id="UP001231941">
    <property type="component" value="Unassembled WGS sequence"/>
</dbReference>
<dbReference type="InterPro" id="IPR014284">
    <property type="entry name" value="RNA_pol_sigma-70_dom"/>
</dbReference>
<evidence type="ECO:0000313" key="8">
    <source>
        <dbReference type="Proteomes" id="UP001231941"/>
    </source>
</evidence>
<dbReference type="InterPro" id="IPR013325">
    <property type="entry name" value="RNA_pol_sigma_r2"/>
</dbReference>
<dbReference type="NCBIfam" id="TIGR02937">
    <property type="entry name" value="sigma70-ECF"/>
    <property type="match status" value="1"/>
</dbReference>
<dbReference type="InterPro" id="IPR039425">
    <property type="entry name" value="RNA_pol_sigma-70-like"/>
</dbReference>
<evidence type="ECO:0000256" key="3">
    <source>
        <dbReference type="ARBA" id="ARBA00023082"/>
    </source>
</evidence>
<dbReference type="PANTHER" id="PTHR43133:SF8">
    <property type="entry name" value="RNA POLYMERASE SIGMA FACTOR HI_1459-RELATED"/>
    <property type="match status" value="1"/>
</dbReference>
<dbReference type="Gene3D" id="1.10.10.10">
    <property type="entry name" value="Winged helix-like DNA-binding domain superfamily/Winged helix DNA-binding domain"/>
    <property type="match status" value="1"/>
</dbReference>
<evidence type="ECO:0000256" key="5">
    <source>
        <dbReference type="ARBA" id="ARBA00023163"/>
    </source>
</evidence>
<keyword evidence="8" id="KW-1185">Reference proteome</keyword>
<dbReference type="InterPro" id="IPR013324">
    <property type="entry name" value="RNA_pol_sigma_r3/r4-like"/>
</dbReference>
<feature type="domain" description="HTH luxR-type" evidence="6">
    <location>
        <begin position="146"/>
        <end position="173"/>
    </location>
</feature>
<keyword evidence="2" id="KW-0805">Transcription regulation</keyword>
<keyword evidence="4" id="KW-0238">DNA-binding</keyword>
<evidence type="ECO:0000256" key="4">
    <source>
        <dbReference type="ARBA" id="ARBA00023125"/>
    </source>
</evidence>
<comment type="caution">
    <text evidence="7">The sequence shown here is derived from an EMBL/GenBank/DDBJ whole genome shotgun (WGS) entry which is preliminary data.</text>
</comment>
<name>A0ABT9J2Z3_9BACL</name>
<evidence type="ECO:0000256" key="2">
    <source>
        <dbReference type="ARBA" id="ARBA00023015"/>
    </source>
</evidence>
<evidence type="ECO:0000259" key="6">
    <source>
        <dbReference type="PROSITE" id="PS00622"/>
    </source>
</evidence>
<keyword evidence="3" id="KW-0731">Sigma factor</keyword>
<dbReference type="InterPro" id="IPR000792">
    <property type="entry name" value="Tscrpt_reg_LuxR_C"/>
</dbReference>
<dbReference type="PROSITE" id="PS00622">
    <property type="entry name" value="HTH_LUXR_1"/>
    <property type="match status" value="1"/>
</dbReference>
<accession>A0ABT9J2Z3</accession>